<name>A0A4S8LGE0_DENBC</name>
<protein>
    <submittedName>
        <fullName evidence="1">Uncharacterized protein</fullName>
    </submittedName>
</protein>
<dbReference type="Proteomes" id="UP000297245">
    <property type="component" value="Unassembled WGS sequence"/>
</dbReference>
<organism evidence="1 2">
    <name type="scientific">Dendrothele bispora (strain CBS 962.96)</name>
    <dbReference type="NCBI Taxonomy" id="1314807"/>
    <lineage>
        <taxon>Eukaryota</taxon>
        <taxon>Fungi</taxon>
        <taxon>Dikarya</taxon>
        <taxon>Basidiomycota</taxon>
        <taxon>Agaricomycotina</taxon>
        <taxon>Agaricomycetes</taxon>
        <taxon>Agaricomycetidae</taxon>
        <taxon>Agaricales</taxon>
        <taxon>Agaricales incertae sedis</taxon>
        <taxon>Dendrothele</taxon>
    </lineage>
</organism>
<dbReference type="AlphaFoldDB" id="A0A4S8LGE0"/>
<evidence type="ECO:0000313" key="2">
    <source>
        <dbReference type="Proteomes" id="UP000297245"/>
    </source>
</evidence>
<proteinExistence type="predicted"/>
<gene>
    <name evidence="1" type="ORF">K435DRAFT_821801</name>
</gene>
<reference evidence="1 2" key="1">
    <citation type="journal article" date="2019" name="Nat. Ecol. Evol.">
        <title>Megaphylogeny resolves global patterns of mushroom evolution.</title>
        <authorList>
            <person name="Varga T."/>
            <person name="Krizsan K."/>
            <person name="Foldi C."/>
            <person name="Dima B."/>
            <person name="Sanchez-Garcia M."/>
            <person name="Sanchez-Ramirez S."/>
            <person name="Szollosi G.J."/>
            <person name="Szarkandi J.G."/>
            <person name="Papp V."/>
            <person name="Albert L."/>
            <person name="Andreopoulos W."/>
            <person name="Angelini C."/>
            <person name="Antonin V."/>
            <person name="Barry K.W."/>
            <person name="Bougher N.L."/>
            <person name="Buchanan P."/>
            <person name="Buyck B."/>
            <person name="Bense V."/>
            <person name="Catcheside P."/>
            <person name="Chovatia M."/>
            <person name="Cooper J."/>
            <person name="Damon W."/>
            <person name="Desjardin D."/>
            <person name="Finy P."/>
            <person name="Geml J."/>
            <person name="Haridas S."/>
            <person name="Hughes K."/>
            <person name="Justo A."/>
            <person name="Karasinski D."/>
            <person name="Kautmanova I."/>
            <person name="Kiss B."/>
            <person name="Kocsube S."/>
            <person name="Kotiranta H."/>
            <person name="LaButti K.M."/>
            <person name="Lechner B.E."/>
            <person name="Liimatainen K."/>
            <person name="Lipzen A."/>
            <person name="Lukacs Z."/>
            <person name="Mihaltcheva S."/>
            <person name="Morgado L.N."/>
            <person name="Niskanen T."/>
            <person name="Noordeloos M.E."/>
            <person name="Ohm R.A."/>
            <person name="Ortiz-Santana B."/>
            <person name="Ovrebo C."/>
            <person name="Racz N."/>
            <person name="Riley R."/>
            <person name="Savchenko A."/>
            <person name="Shiryaev A."/>
            <person name="Soop K."/>
            <person name="Spirin V."/>
            <person name="Szebenyi C."/>
            <person name="Tomsovsky M."/>
            <person name="Tulloss R.E."/>
            <person name="Uehling J."/>
            <person name="Grigoriev I.V."/>
            <person name="Vagvolgyi C."/>
            <person name="Papp T."/>
            <person name="Martin F.M."/>
            <person name="Miettinen O."/>
            <person name="Hibbett D.S."/>
            <person name="Nagy L.G."/>
        </authorList>
    </citation>
    <scope>NUCLEOTIDE SEQUENCE [LARGE SCALE GENOMIC DNA]</scope>
    <source>
        <strain evidence="1 2">CBS 962.96</strain>
    </source>
</reference>
<evidence type="ECO:0000313" key="1">
    <source>
        <dbReference type="EMBL" id="THU87880.1"/>
    </source>
</evidence>
<keyword evidence="2" id="KW-1185">Reference proteome</keyword>
<dbReference type="OrthoDB" id="5424209at2759"/>
<accession>A0A4S8LGE0</accession>
<sequence length="567" mass="62856">MDNLKTLRHTQTLGQRSILPGSSTHELLLTRVPQVLDATPFLTPGYYGQLKICQKVSSGPKVFTTFAQHTMDIQRPLIKGRIDLRLSPSSPPWTKDIPEHVVSYSGAFSDFYGFPSHTISVYRTGDEWPVPKGPQGQRVPREARPVCNHPIQAVWRTLGKQVYQSLDSLGVLWSTIDLVRFAEEEGDAGPLYLWDAKAAAVNCKKILAAAQFPDIEIAFRESVYIRSSGPQLLNHVISVDPTADIRSPFTGALGVPIAPRNVSHNESTGALYLCEGGQSNKLYKWMKTGQPRHEILIFGSKAYSDALRDMMAKIGRKLIDVDYYKRELAALGEAIEGEDAMIGNDITKNWSTVDQRVLGHIVYAPPISVDAKQYTEDWALVELNHNKVDWNNFKGNVMYLGNKITVPDLVLKMHPHPEGRTSFKYPLGDLLQLKGVVQEKEIRQPTLLDANGEECVIVIKNGMKTGVTIGRGSGIESFVREYDDNGNIKSTSMEITIYPYNLKSGAFPAPGDSGSIVADGLGRIVGLLTGGSGKAEDTDVTYVTPYFWIEEQIKKAFPDSYLYPIKV</sequence>
<dbReference type="EMBL" id="ML179431">
    <property type="protein sequence ID" value="THU87880.1"/>
    <property type="molecule type" value="Genomic_DNA"/>
</dbReference>